<accession>A0A315ZCY2</accession>
<evidence type="ECO:0008006" key="3">
    <source>
        <dbReference type="Google" id="ProtNLM"/>
    </source>
</evidence>
<dbReference type="PANTHER" id="PTHR39473:SF1">
    <property type="entry name" value="DINB-LIKE DOMAIN-CONTAINING PROTEIN"/>
    <property type="match status" value="1"/>
</dbReference>
<sequence>MLKKITTNLLNQLQSAISNLDEQTYSQEIDILGNSSIGQHCRHILSFYECLIDAKHSGFVNYDQRKRLLKIENSPVVANMFIETLKEKLEKVEFSNPITLEGQYGNTSDLNCFKVKSSLERELIANIEHSVHHMAIVRIALRYLKPNFKLDDSFGIASSTIRYQDSQQSEQ</sequence>
<name>A0A315ZCY2_SEDFL</name>
<dbReference type="AlphaFoldDB" id="A0A315ZCY2"/>
<organism evidence="1 2">
    <name type="scientific">Sediminitomix flava</name>
    <dbReference type="NCBI Taxonomy" id="379075"/>
    <lineage>
        <taxon>Bacteria</taxon>
        <taxon>Pseudomonadati</taxon>
        <taxon>Bacteroidota</taxon>
        <taxon>Cytophagia</taxon>
        <taxon>Cytophagales</taxon>
        <taxon>Flammeovirgaceae</taxon>
        <taxon>Sediminitomix</taxon>
    </lineage>
</organism>
<reference evidence="1 2" key="1">
    <citation type="submission" date="2018-03" db="EMBL/GenBank/DDBJ databases">
        <title>Genomic Encyclopedia of Archaeal and Bacterial Type Strains, Phase II (KMG-II): from individual species to whole genera.</title>
        <authorList>
            <person name="Goeker M."/>
        </authorList>
    </citation>
    <scope>NUCLEOTIDE SEQUENCE [LARGE SCALE GENOMIC DNA]</scope>
    <source>
        <strain evidence="1 2">DSM 28229</strain>
    </source>
</reference>
<gene>
    <name evidence="1" type="ORF">BC781_102516</name>
</gene>
<dbReference type="RefSeq" id="WP_109617110.1">
    <property type="nucleotide sequence ID" value="NZ_QGDO01000002.1"/>
</dbReference>
<dbReference type="EMBL" id="QGDO01000002">
    <property type="protein sequence ID" value="PWJ42969.1"/>
    <property type="molecule type" value="Genomic_DNA"/>
</dbReference>
<proteinExistence type="predicted"/>
<protein>
    <recommendedName>
        <fullName evidence="3">DinB family protein</fullName>
    </recommendedName>
</protein>
<evidence type="ECO:0000313" key="2">
    <source>
        <dbReference type="Proteomes" id="UP000245535"/>
    </source>
</evidence>
<dbReference type="PANTHER" id="PTHR39473">
    <property type="match status" value="1"/>
</dbReference>
<evidence type="ECO:0000313" key="1">
    <source>
        <dbReference type="EMBL" id="PWJ42969.1"/>
    </source>
</evidence>
<dbReference type="Proteomes" id="UP000245535">
    <property type="component" value="Unassembled WGS sequence"/>
</dbReference>
<dbReference type="OrthoDB" id="1162179at2"/>
<comment type="caution">
    <text evidence="1">The sequence shown here is derived from an EMBL/GenBank/DDBJ whole genome shotgun (WGS) entry which is preliminary data.</text>
</comment>
<dbReference type="InterPro" id="IPR034660">
    <property type="entry name" value="DinB/YfiT-like"/>
</dbReference>
<keyword evidence="2" id="KW-1185">Reference proteome</keyword>
<dbReference type="SUPFAM" id="SSF109854">
    <property type="entry name" value="DinB/YfiT-like putative metalloenzymes"/>
    <property type="match status" value="1"/>
</dbReference>